<feature type="compositionally biased region" description="Polar residues" evidence="1">
    <location>
        <begin position="394"/>
        <end position="419"/>
    </location>
</feature>
<dbReference type="PANTHER" id="PTHR43243:SF105">
    <property type="entry name" value="CATIONIC AMINO ACID TRANSPORTER C-TERMINAL DOMAIN-CONTAINING PROTEIN"/>
    <property type="match status" value="1"/>
</dbReference>
<evidence type="ECO:0000256" key="1">
    <source>
        <dbReference type="SAM" id="MobiDB-lite"/>
    </source>
</evidence>
<evidence type="ECO:0000313" key="5">
    <source>
        <dbReference type="Proteomes" id="UP000051574"/>
    </source>
</evidence>
<dbReference type="GO" id="GO:0061459">
    <property type="term" value="F:L-arginine transmembrane transporter activity"/>
    <property type="evidence" value="ECO:0007669"/>
    <property type="project" value="TreeGrafter"/>
</dbReference>
<feature type="region of interest" description="Disordered" evidence="1">
    <location>
        <begin position="459"/>
        <end position="484"/>
    </location>
</feature>
<comment type="caution">
    <text evidence="4">The sequence shown here is derived from an EMBL/GenBank/DDBJ whole genome shotgun (WGS) entry which is preliminary data.</text>
</comment>
<feature type="region of interest" description="Disordered" evidence="1">
    <location>
        <begin position="268"/>
        <end position="300"/>
    </location>
</feature>
<protein>
    <recommendedName>
        <fullName evidence="3">Cationic amino acid transporter C-terminal domain-containing protein</fullName>
    </recommendedName>
</protein>
<name>A0A0T6AST0_9SCAR</name>
<dbReference type="InterPro" id="IPR029485">
    <property type="entry name" value="CAT_C"/>
</dbReference>
<dbReference type="Proteomes" id="UP000051574">
    <property type="component" value="Unassembled WGS sequence"/>
</dbReference>
<evidence type="ECO:0000259" key="3">
    <source>
        <dbReference type="Pfam" id="PF13906"/>
    </source>
</evidence>
<feature type="transmembrane region" description="Helical" evidence="2">
    <location>
        <begin position="135"/>
        <end position="159"/>
    </location>
</feature>
<keyword evidence="2" id="KW-0812">Transmembrane</keyword>
<reference evidence="4 5" key="1">
    <citation type="submission" date="2015-09" db="EMBL/GenBank/DDBJ databases">
        <title>Draft genome of the scarab beetle Oryctes borbonicus.</title>
        <authorList>
            <person name="Meyer J.M."/>
            <person name="Markov G.V."/>
            <person name="Baskaran P."/>
            <person name="Herrmann M."/>
            <person name="Sommer R.J."/>
            <person name="Roedelsperger C."/>
        </authorList>
    </citation>
    <scope>NUCLEOTIDE SEQUENCE [LARGE SCALE GENOMIC DNA]</scope>
    <source>
        <strain evidence="4">OB123</strain>
        <tissue evidence="4">Whole animal</tissue>
    </source>
</reference>
<keyword evidence="2" id="KW-0472">Membrane</keyword>
<dbReference type="AlphaFoldDB" id="A0A0T6AST0"/>
<dbReference type="EMBL" id="LJIG01022902">
    <property type="protein sequence ID" value="KRT78146.1"/>
    <property type="molecule type" value="Genomic_DNA"/>
</dbReference>
<feature type="domain" description="Cationic amino acid transporter C-terminal" evidence="3">
    <location>
        <begin position="169"/>
        <end position="214"/>
    </location>
</feature>
<dbReference type="GO" id="GO:0005886">
    <property type="term" value="C:plasma membrane"/>
    <property type="evidence" value="ECO:0007669"/>
    <property type="project" value="TreeGrafter"/>
</dbReference>
<feature type="region of interest" description="Disordered" evidence="1">
    <location>
        <begin position="385"/>
        <end position="419"/>
    </location>
</feature>
<gene>
    <name evidence="4" type="ORF">AMK59_8097</name>
</gene>
<feature type="transmembrane region" description="Helical" evidence="2">
    <location>
        <begin position="107"/>
        <end position="129"/>
    </location>
</feature>
<feature type="compositionally biased region" description="Polar residues" evidence="1">
    <location>
        <begin position="652"/>
        <end position="668"/>
    </location>
</feature>
<feature type="region of interest" description="Disordered" evidence="1">
    <location>
        <begin position="651"/>
        <end position="696"/>
    </location>
</feature>
<keyword evidence="2" id="KW-1133">Transmembrane helix</keyword>
<dbReference type="OrthoDB" id="3900342at2759"/>
<evidence type="ECO:0000256" key="2">
    <source>
        <dbReference type="SAM" id="Phobius"/>
    </source>
</evidence>
<dbReference type="GO" id="GO:0000064">
    <property type="term" value="F:L-ornithine transmembrane transporter activity"/>
    <property type="evidence" value="ECO:0007669"/>
    <property type="project" value="TreeGrafter"/>
</dbReference>
<feature type="transmembrane region" description="Helical" evidence="2">
    <location>
        <begin position="196"/>
        <end position="218"/>
    </location>
</feature>
<feature type="transmembrane region" description="Helical" evidence="2">
    <location>
        <begin position="171"/>
        <end position="190"/>
    </location>
</feature>
<sequence>MSALFDLAQLVNMMSIGTLLAYTIVAACVLLLRFEADEEVEYSLLTVIESESDIEYTDSPRFNSDDEDGKVNEADVSKSNKVKQQGVLKNIFGYNQIRPTKSTEKLAAIYVIIYSILALILGLFFFYIFDDLIAGEIYAIVLTAVVVFFMVAILLLLALQPTTTRKLSFKVPLVPFIPALSILINVYLMLMLDAQTWIRFGVWMLIGVPMYIFLRLCCQSKQSTMVNKSVLNGDVSSNGNVIPPNSNVSNGNVDKGYKVDQPTAPLEEYSEDSGFESNIAASPDLNPADEVSPEIRPRKSLSNSEDIVLSVLDNVIKNEETMQTTSAQLPDRKQSVDTVSNASCLPVEEKVVALVHRENEISEPTTPLSSFSVPPMIPAIANVTNDNNKKESTFENNGQNSANVQETETSTEVSDISPLTSTEEVLLNKEIDNNLEKQDISTEDTLQNVEQNTDLTIKYSDSSSDESRPVSLEDLNSERNESDTDVIEEVTPVIPVAPPMENFENFKPVPIPKASLGKKDDNKVAQNVVSRLRPIHRQKSEAINLDRNSPDSGIDEPGDGHMTFGTDQHKAFKSKLERMLRNNNPSQNKLTKPEKHEIDLPKQSDTLKHKMSQLLGEIVKTTDQVTPQKNDEEKVDDEFKGKLANMIAVRSLRSTTTRQNIDNESNHTPGEEGDSQRNLKRLNNNDQELHKNKMSDALSTIRLRKVESFKAQ</sequence>
<evidence type="ECO:0000313" key="4">
    <source>
        <dbReference type="EMBL" id="KRT78146.1"/>
    </source>
</evidence>
<dbReference type="GO" id="GO:0097638">
    <property type="term" value="P:L-arginine import across plasma membrane"/>
    <property type="evidence" value="ECO:0007669"/>
    <property type="project" value="TreeGrafter"/>
</dbReference>
<proteinExistence type="predicted"/>
<dbReference type="PANTHER" id="PTHR43243">
    <property type="entry name" value="INNER MEMBRANE TRANSPORTER YGJI-RELATED"/>
    <property type="match status" value="1"/>
</dbReference>
<organism evidence="4 5">
    <name type="scientific">Oryctes borbonicus</name>
    <dbReference type="NCBI Taxonomy" id="1629725"/>
    <lineage>
        <taxon>Eukaryota</taxon>
        <taxon>Metazoa</taxon>
        <taxon>Ecdysozoa</taxon>
        <taxon>Arthropoda</taxon>
        <taxon>Hexapoda</taxon>
        <taxon>Insecta</taxon>
        <taxon>Pterygota</taxon>
        <taxon>Neoptera</taxon>
        <taxon>Endopterygota</taxon>
        <taxon>Coleoptera</taxon>
        <taxon>Polyphaga</taxon>
        <taxon>Scarabaeiformia</taxon>
        <taxon>Scarabaeidae</taxon>
        <taxon>Dynastinae</taxon>
        <taxon>Oryctes</taxon>
    </lineage>
</organism>
<keyword evidence="5" id="KW-1185">Reference proteome</keyword>
<dbReference type="GO" id="GO:0015189">
    <property type="term" value="F:L-lysine transmembrane transporter activity"/>
    <property type="evidence" value="ECO:0007669"/>
    <property type="project" value="TreeGrafter"/>
</dbReference>
<dbReference type="Pfam" id="PF13906">
    <property type="entry name" value="AA_permease_C"/>
    <property type="match status" value="1"/>
</dbReference>
<dbReference type="Gene3D" id="1.20.1740.10">
    <property type="entry name" value="Amino acid/polyamine transporter I"/>
    <property type="match status" value="1"/>
</dbReference>
<feature type="transmembrane region" description="Helical" evidence="2">
    <location>
        <begin position="12"/>
        <end position="32"/>
    </location>
</feature>
<accession>A0A0T6AST0</accession>